<feature type="transmembrane region" description="Helical" evidence="8">
    <location>
        <begin position="527"/>
        <end position="547"/>
    </location>
</feature>
<dbReference type="GO" id="GO:0008235">
    <property type="term" value="F:metalloexopeptidase activity"/>
    <property type="evidence" value="ECO:0007669"/>
    <property type="project" value="InterPro"/>
</dbReference>
<protein>
    <recommendedName>
        <fullName evidence="7">Peptide hydrolase</fullName>
        <ecNumber evidence="7">3.4.-.-</ecNumber>
    </recommendedName>
</protein>
<dbReference type="EC" id="3.4.-.-" evidence="7"/>
<keyword evidence="6 7" id="KW-0862">Zinc</keyword>
<dbReference type="PANTHER" id="PTHR12147">
    <property type="entry name" value="METALLOPEPTIDASE M28 FAMILY MEMBER"/>
    <property type="match status" value="1"/>
</dbReference>
<dbReference type="STRING" id="765915.A0A1Y2I178"/>
<dbReference type="PANTHER" id="PTHR12147:SF22">
    <property type="entry name" value="ENDOPLASMIC RETICULUM METALLOPEPTIDASE 1"/>
    <property type="match status" value="1"/>
</dbReference>
<name>A0A1Y2I178_9FUNG</name>
<evidence type="ECO:0000256" key="4">
    <source>
        <dbReference type="ARBA" id="ARBA00022801"/>
    </source>
</evidence>
<dbReference type="AlphaFoldDB" id="A0A1Y2I178"/>
<feature type="transmembrane region" description="Helical" evidence="8">
    <location>
        <begin position="470"/>
        <end position="490"/>
    </location>
</feature>
<feature type="transmembrane region" description="Helical" evidence="8">
    <location>
        <begin position="405"/>
        <end position="425"/>
    </location>
</feature>
<evidence type="ECO:0000313" key="10">
    <source>
        <dbReference type="EMBL" id="ORZ39964.1"/>
    </source>
</evidence>
<keyword evidence="5" id="KW-0256">Endoplasmic reticulum</keyword>
<dbReference type="InterPro" id="IPR007484">
    <property type="entry name" value="Peptidase_M28"/>
</dbReference>
<dbReference type="GO" id="GO:0006508">
    <property type="term" value="P:proteolysis"/>
    <property type="evidence" value="ECO:0007669"/>
    <property type="project" value="UniProtKB-KW"/>
</dbReference>
<keyword evidence="8" id="KW-0812">Transmembrane</keyword>
<dbReference type="Proteomes" id="UP000193411">
    <property type="component" value="Unassembled WGS sequence"/>
</dbReference>
<evidence type="ECO:0000256" key="8">
    <source>
        <dbReference type="SAM" id="Phobius"/>
    </source>
</evidence>
<evidence type="ECO:0000256" key="5">
    <source>
        <dbReference type="ARBA" id="ARBA00022824"/>
    </source>
</evidence>
<keyword evidence="4 7" id="KW-0378">Hydrolase</keyword>
<dbReference type="OrthoDB" id="76293at2759"/>
<comment type="subcellular location">
    <subcellularLocation>
        <location evidence="2">Endoplasmic reticulum</location>
    </subcellularLocation>
</comment>
<dbReference type="EMBL" id="MCFL01000004">
    <property type="protein sequence ID" value="ORZ39964.1"/>
    <property type="molecule type" value="Genomic_DNA"/>
</dbReference>
<accession>A0A1Y2I178</accession>
<evidence type="ECO:0000259" key="9">
    <source>
        <dbReference type="Pfam" id="PF04389"/>
    </source>
</evidence>
<feature type="transmembrane region" description="Helical" evidence="8">
    <location>
        <begin position="554"/>
        <end position="573"/>
    </location>
</feature>
<evidence type="ECO:0000256" key="3">
    <source>
        <dbReference type="ARBA" id="ARBA00022670"/>
    </source>
</evidence>
<gene>
    <name evidence="10" type="ORF">BCR44DRAFT_1496160</name>
</gene>
<feature type="transmembrane region" description="Helical" evidence="8">
    <location>
        <begin position="502"/>
        <end position="521"/>
    </location>
</feature>
<keyword evidence="7" id="KW-0479">Metal-binding</keyword>
<dbReference type="InterPro" id="IPR045175">
    <property type="entry name" value="M28_fam"/>
</dbReference>
<dbReference type="Pfam" id="PF04389">
    <property type="entry name" value="Peptidase_M28"/>
    <property type="match status" value="1"/>
</dbReference>
<evidence type="ECO:0000256" key="7">
    <source>
        <dbReference type="RuleBase" id="RU361240"/>
    </source>
</evidence>
<dbReference type="Gene3D" id="3.40.630.10">
    <property type="entry name" value="Zn peptidases"/>
    <property type="match status" value="2"/>
</dbReference>
<evidence type="ECO:0000313" key="11">
    <source>
        <dbReference type="Proteomes" id="UP000193411"/>
    </source>
</evidence>
<comment type="cofactor">
    <cofactor evidence="1">
        <name>Zn(2+)</name>
        <dbReference type="ChEBI" id="CHEBI:29105"/>
    </cofactor>
</comment>
<feature type="transmembrane region" description="Helical" evidence="8">
    <location>
        <begin position="593"/>
        <end position="612"/>
    </location>
</feature>
<sequence>MADLIAVVQAGRAGLGWGCGRFQGDLPWWFKKLEQHPDNHSPISTRTNAPSAMVQFKPLDEDWRDIKRDVKAFLPKMHPARWGPKTSGVTLVLWFLIITSWVTSTYYSLPDPVPATNLYRFSEERARQHVKVLSRDIGTRMVGTAGEDRTIHYLVDELKQLQSAKHLTHPFELSVTRGSGQHLFELINVPIVKTYHNVTNIAVRIPCDDCASDKAVIVNTHFDGMMGSNGAADAATPVAIMIDTIRFLTQSQKPTHPWFKNVVAVVNLEAAGIAGKSVLFQSKSQLMLDAYAQVSSPHGSSMANDLFKSGLLISDTDYKQFMEHGDLPGGLDMAIYQHSYLYHTKLDREDLLPPGVIQHFGQNTLDILKYLAFEANLDKVYEDTSSDHAFFDFLGMFFVQVPGKLATNTGILLAIISFVYLYRTTGLRTLLSGLGDLLRTIGMGLVVPLGIALGILTTDYRMLWFNDPSHASLMYGFPVAYGMVQGHLMGKRISGAEIAENAMRKGLLFLLTVTMCVMIVLKLQTAFVFAILVGSHLVALLLPASIFYHVSMTLPILVVQPLLIGAINTFVPLTGRMGPWIPAECSGGWLSRTTTFLLMMGGLIWFNFFAAAPRNTIITPKRMVLLHTFDADSHQANLHLIKADTAPYPRDAVQAVINTVGTLPALEDQEMSRDELFVAHQALAAETEGEEAKPATSHYGKAFAPRLRGIKAVTHAHNNSRTITIPCRMNEHNHVTVFRFTADVASASAPIKPHGRSGSYFIRQSVGGYGGAAEKVAEAGHDLEDKADAVYEPAGCDFSMVVQGTEPLEIHAAAMTPHMGETNVIMKKLLPLFSNATDVMAVDAVHRTIVV</sequence>
<reference evidence="10 11" key="1">
    <citation type="submission" date="2016-07" db="EMBL/GenBank/DDBJ databases">
        <title>Pervasive Adenine N6-methylation of Active Genes in Fungi.</title>
        <authorList>
            <consortium name="DOE Joint Genome Institute"/>
            <person name="Mondo S.J."/>
            <person name="Dannebaum R.O."/>
            <person name="Kuo R.C."/>
            <person name="Labutti K."/>
            <person name="Haridas S."/>
            <person name="Kuo A."/>
            <person name="Salamov A."/>
            <person name="Ahrendt S.R."/>
            <person name="Lipzen A."/>
            <person name="Sullivan W."/>
            <person name="Andreopoulos W.B."/>
            <person name="Clum A."/>
            <person name="Lindquist E."/>
            <person name="Daum C."/>
            <person name="Ramamoorthy G.K."/>
            <person name="Gryganskyi A."/>
            <person name="Culley D."/>
            <person name="Magnuson J.K."/>
            <person name="James T.Y."/>
            <person name="O'Malley M.A."/>
            <person name="Stajich J.E."/>
            <person name="Spatafora J.W."/>
            <person name="Visel A."/>
            <person name="Grigoriev I.V."/>
        </authorList>
    </citation>
    <scope>NUCLEOTIDE SEQUENCE [LARGE SCALE GENOMIC DNA]</scope>
    <source>
        <strain evidence="10 11">PL171</strain>
    </source>
</reference>
<keyword evidence="8" id="KW-1133">Transmembrane helix</keyword>
<keyword evidence="3 7" id="KW-0645">Protease</keyword>
<evidence type="ECO:0000256" key="6">
    <source>
        <dbReference type="ARBA" id="ARBA00022833"/>
    </source>
</evidence>
<dbReference type="GO" id="GO:0005783">
    <property type="term" value="C:endoplasmic reticulum"/>
    <property type="evidence" value="ECO:0007669"/>
    <property type="project" value="UniProtKB-SubCell"/>
</dbReference>
<feature type="transmembrane region" description="Helical" evidence="8">
    <location>
        <begin position="437"/>
        <end position="458"/>
    </location>
</feature>
<evidence type="ECO:0000256" key="2">
    <source>
        <dbReference type="ARBA" id="ARBA00004240"/>
    </source>
</evidence>
<comment type="caution">
    <text evidence="10">The sequence shown here is derived from an EMBL/GenBank/DDBJ whole genome shotgun (WGS) entry which is preliminary data.</text>
</comment>
<keyword evidence="8" id="KW-0472">Membrane</keyword>
<proteinExistence type="inferred from homology"/>
<dbReference type="SUPFAM" id="SSF53187">
    <property type="entry name" value="Zn-dependent exopeptidases"/>
    <property type="match status" value="1"/>
</dbReference>
<evidence type="ECO:0000256" key="1">
    <source>
        <dbReference type="ARBA" id="ARBA00001947"/>
    </source>
</evidence>
<keyword evidence="11" id="KW-1185">Reference proteome</keyword>
<dbReference type="GO" id="GO:0046872">
    <property type="term" value="F:metal ion binding"/>
    <property type="evidence" value="ECO:0007669"/>
    <property type="project" value="UniProtKB-KW"/>
</dbReference>
<organism evidence="10 11">
    <name type="scientific">Catenaria anguillulae PL171</name>
    <dbReference type="NCBI Taxonomy" id="765915"/>
    <lineage>
        <taxon>Eukaryota</taxon>
        <taxon>Fungi</taxon>
        <taxon>Fungi incertae sedis</taxon>
        <taxon>Blastocladiomycota</taxon>
        <taxon>Blastocladiomycetes</taxon>
        <taxon>Blastocladiales</taxon>
        <taxon>Catenariaceae</taxon>
        <taxon>Catenaria</taxon>
    </lineage>
</organism>
<comment type="similarity">
    <text evidence="7">Belongs to the peptidase M28 family.</text>
</comment>
<feature type="domain" description="Peptidase M28" evidence="9">
    <location>
        <begin position="255"/>
        <end position="366"/>
    </location>
</feature>